<dbReference type="EMBL" id="GBXM01011070">
    <property type="protein sequence ID" value="JAH97507.1"/>
    <property type="molecule type" value="Transcribed_RNA"/>
</dbReference>
<protein>
    <submittedName>
        <fullName evidence="1">Uncharacterized protein</fullName>
    </submittedName>
</protein>
<accession>A0A0E9X452</accession>
<proteinExistence type="predicted"/>
<reference evidence="1" key="2">
    <citation type="journal article" date="2015" name="Fish Shellfish Immunol.">
        <title>Early steps in the European eel (Anguilla anguilla)-Vibrio vulnificus interaction in the gills: Role of the RtxA13 toxin.</title>
        <authorList>
            <person name="Callol A."/>
            <person name="Pajuelo D."/>
            <person name="Ebbesson L."/>
            <person name="Teles M."/>
            <person name="MacKenzie S."/>
            <person name="Amaro C."/>
        </authorList>
    </citation>
    <scope>NUCLEOTIDE SEQUENCE</scope>
</reference>
<name>A0A0E9X452_ANGAN</name>
<organism evidence="1">
    <name type="scientific">Anguilla anguilla</name>
    <name type="common">European freshwater eel</name>
    <name type="synonym">Muraena anguilla</name>
    <dbReference type="NCBI Taxonomy" id="7936"/>
    <lineage>
        <taxon>Eukaryota</taxon>
        <taxon>Metazoa</taxon>
        <taxon>Chordata</taxon>
        <taxon>Craniata</taxon>
        <taxon>Vertebrata</taxon>
        <taxon>Euteleostomi</taxon>
        <taxon>Actinopterygii</taxon>
        <taxon>Neopterygii</taxon>
        <taxon>Teleostei</taxon>
        <taxon>Anguilliformes</taxon>
        <taxon>Anguillidae</taxon>
        <taxon>Anguilla</taxon>
    </lineage>
</organism>
<evidence type="ECO:0000313" key="1">
    <source>
        <dbReference type="EMBL" id="JAH97507.1"/>
    </source>
</evidence>
<dbReference type="AlphaFoldDB" id="A0A0E9X452"/>
<reference evidence="1" key="1">
    <citation type="submission" date="2014-11" db="EMBL/GenBank/DDBJ databases">
        <authorList>
            <person name="Amaro Gonzalez C."/>
        </authorList>
    </citation>
    <scope>NUCLEOTIDE SEQUENCE</scope>
</reference>
<sequence>MQCFSSVASLLPLYNLSKCRTEYCHTVIIHNYCCSYKVSYFINWKKSHYLVCYFS</sequence>